<dbReference type="AlphaFoldDB" id="A0A3S2U3R6"/>
<gene>
    <name evidence="2" type="ORF">OJAV_G00177400</name>
</gene>
<evidence type="ECO:0000313" key="3">
    <source>
        <dbReference type="Proteomes" id="UP000283210"/>
    </source>
</evidence>
<organism evidence="2 3">
    <name type="scientific">Oryzias javanicus</name>
    <name type="common">Javanese ricefish</name>
    <name type="synonym">Aplocheilus javanicus</name>
    <dbReference type="NCBI Taxonomy" id="123683"/>
    <lineage>
        <taxon>Eukaryota</taxon>
        <taxon>Metazoa</taxon>
        <taxon>Chordata</taxon>
        <taxon>Craniata</taxon>
        <taxon>Vertebrata</taxon>
        <taxon>Euteleostomi</taxon>
        <taxon>Actinopterygii</taxon>
        <taxon>Neopterygii</taxon>
        <taxon>Teleostei</taxon>
        <taxon>Neoteleostei</taxon>
        <taxon>Acanthomorphata</taxon>
        <taxon>Ovalentaria</taxon>
        <taxon>Atherinomorphae</taxon>
        <taxon>Beloniformes</taxon>
        <taxon>Adrianichthyidae</taxon>
        <taxon>Oryziinae</taxon>
        <taxon>Oryzias</taxon>
    </lineage>
</organism>
<keyword evidence="3" id="KW-1185">Reference proteome</keyword>
<feature type="compositionally biased region" description="Basic and acidic residues" evidence="1">
    <location>
        <begin position="8"/>
        <end position="17"/>
    </location>
</feature>
<dbReference type="EMBL" id="CM012453">
    <property type="protein sequence ID" value="RVE62114.1"/>
    <property type="molecule type" value="Genomic_DNA"/>
</dbReference>
<protein>
    <submittedName>
        <fullName evidence="2">Uncharacterized protein</fullName>
    </submittedName>
</protein>
<dbReference type="Proteomes" id="UP000283210">
    <property type="component" value="Chromosome 17"/>
</dbReference>
<accession>A0A3S2U3R6</accession>
<name>A0A3S2U3R6_ORYJA</name>
<feature type="region of interest" description="Disordered" evidence="1">
    <location>
        <begin position="1"/>
        <end position="117"/>
    </location>
</feature>
<sequence>MESVMDMRNLKQHHDCKTSSILTNTSYSNHTHLSVPLRRRDLQTLLDDPPRPEEQQKLLNLRNHQPVKTMQDIPPRDTPTEPTGELKEKEAPSGPPPSLHPSEEQEVFETLKQMKTC</sequence>
<feature type="compositionally biased region" description="Basic and acidic residues" evidence="1">
    <location>
        <begin position="74"/>
        <end position="91"/>
    </location>
</feature>
<feature type="compositionally biased region" description="Polar residues" evidence="1">
    <location>
        <begin position="18"/>
        <end position="32"/>
    </location>
</feature>
<feature type="compositionally biased region" description="Basic and acidic residues" evidence="1">
    <location>
        <begin position="38"/>
        <end position="56"/>
    </location>
</feature>
<reference evidence="2 3" key="1">
    <citation type="submission" date="2018-11" db="EMBL/GenBank/DDBJ databases">
        <authorList>
            <person name="Lopez-Roques C."/>
            <person name="Donnadieu C."/>
            <person name="Bouchez O."/>
            <person name="Klopp C."/>
            <person name="Cabau C."/>
            <person name="Zahm M."/>
        </authorList>
    </citation>
    <scope>NUCLEOTIDE SEQUENCE [LARGE SCALE GENOMIC DNA]</scope>
    <source>
        <strain evidence="2">RS831</strain>
        <tissue evidence="2">Whole body</tissue>
    </source>
</reference>
<proteinExistence type="predicted"/>
<evidence type="ECO:0000313" key="2">
    <source>
        <dbReference type="EMBL" id="RVE62114.1"/>
    </source>
</evidence>
<reference evidence="2 3" key="2">
    <citation type="submission" date="2019-01" db="EMBL/GenBank/DDBJ databases">
        <title>A chromosome length genome reference of the Java medaka (oryzias javanicus).</title>
        <authorList>
            <person name="Herpin A."/>
            <person name="Takehana Y."/>
            <person name="Naruse K."/>
            <person name="Ansai S."/>
            <person name="Kawaguchi M."/>
        </authorList>
    </citation>
    <scope>NUCLEOTIDE SEQUENCE [LARGE SCALE GENOMIC DNA]</scope>
    <source>
        <strain evidence="2">RS831</strain>
        <tissue evidence="2">Whole body</tissue>
    </source>
</reference>
<evidence type="ECO:0000256" key="1">
    <source>
        <dbReference type="SAM" id="MobiDB-lite"/>
    </source>
</evidence>